<protein>
    <submittedName>
        <fullName evidence="1">Uncharacterized protein</fullName>
    </submittedName>
</protein>
<organism evidence="1 2">
    <name type="scientific">Sorangium cellulosum</name>
    <name type="common">Polyangium cellulosum</name>
    <dbReference type="NCBI Taxonomy" id="56"/>
    <lineage>
        <taxon>Bacteria</taxon>
        <taxon>Pseudomonadati</taxon>
        <taxon>Myxococcota</taxon>
        <taxon>Polyangia</taxon>
        <taxon>Polyangiales</taxon>
        <taxon>Polyangiaceae</taxon>
        <taxon>Sorangium</taxon>
    </lineage>
</organism>
<proteinExistence type="predicted"/>
<sequence length="30" mass="3594">MSRGDDELREAARRGYRERFGVDLQEPVRE</sequence>
<dbReference type="EMBL" id="CP012672">
    <property type="protein sequence ID" value="AUX31767.1"/>
    <property type="molecule type" value="Genomic_DNA"/>
</dbReference>
<dbReference type="Proteomes" id="UP000295497">
    <property type="component" value="Chromosome"/>
</dbReference>
<dbReference type="AlphaFoldDB" id="A0A4P2QNR2"/>
<evidence type="ECO:0000313" key="2">
    <source>
        <dbReference type="Proteomes" id="UP000295497"/>
    </source>
</evidence>
<name>A0A4P2QNR2_SORCE</name>
<evidence type="ECO:0000313" key="1">
    <source>
        <dbReference type="EMBL" id="AUX31767.1"/>
    </source>
</evidence>
<gene>
    <name evidence="1" type="ORF">SOCE836_038990</name>
</gene>
<accession>A0A4P2QNR2</accession>
<reference evidence="1 2" key="1">
    <citation type="submission" date="2015-09" db="EMBL/GenBank/DDBJ databases">
        <title>Sorangium comparison.</title>
        <authorList>
            <person name="Zaburannyi N."/>
            <person name="Bunk B."/>
            <person name="Overmann J."/>
            <person name="Mueller R."/>
        </authorList>
    </citation>
    <scope>NUCLEOTIDE SEQUENCE [LARGE SCALE GENOMIC DNA]</scope>
    <source>
        <strain evidence="1 2">So ce836</strain>
    </source>
</reference>